<dbReference type="CDD" id="cd12797">
    <property type="entry name" value="M23_peptidase"/>
    <property type="match status" value="1"/>
</dbReference>
<dbReference type="Gene3D" id="3.10.350.10">
    <property type="entry name" value="LysM domain"/>
    <property type="match status" value="2"/>
</dbReference>
<dbReference type="InterPro" id="IPR050570">
    <property type="entry name" value="Cell_wall_metabolism_enzyme"/>
</dbReference>
<dbReference type="Pfam" id="PF01551">
    <property type="entry name" value="Peptidase_M23"/>
    <property type="match status" value="1"/>
</dbReference>
<dbReference type="EMBL" id="MFEY01000004">
    <property type="protein sequence ID" value="OGE90730.1"/>
    <property type="molecule type" value="Genomic_DNA"/>
</dbReference>
<feature type="domain" description="LysM" evidence="1">
    <location>
        <begin position="128"/>
        <end position="172"/>
    </location>
</feature>
<sequence>MLPLSIGDYAARFSLELVLVGLTIAGIWANVLVTHHASTSNPDQSVIFSFLKSHPGLNRKLLSAADTTTIFSKSDQRLTLSSQSLGVVLAAQPVDTNPHATTASTMQDDVIVKTNPSDTQGVPRNGFTTYQVQPGDTLIDIASSFGVSPQTVMLENKITDDRQLKAGQDLTILPTTGISHTVGESDSLESLLAKYKISADDFLDANNIESFDDLAIGTDIVIPLQNVTLPALVKPAARFVKDESNKIALKQASVPADFLGAALDFIWPTPVRTITQGFSKRHTGLDISDSKKEPVYAACTGFVEISGYQANGYGNNIVINCGSGFKTRYGHLSELYVSAGDYVTKGQLIGKQGRTGRVRGATGIHLHFEVIKNGVRVNPLSYVKP</sequence>
<dbReference type="SMART" id="SM00257">
    <property type="entry name" value="LysM"/>
    <property type="match status" value="2"/>
</dbReference>
<dbReference type="Proteomes" id="UP000177682">
    <property type="component" value="Unassembled WGS sequence"/>
</dbReference>
<dbReference type="AlphaFoldDB" id="A0A1F5PM23"/>
<name>A0A1F5PM23_9BACT</name>
<feature type="domain" description="LysM" evidence="1">
    <location>
        <begin position="178"/>
        <end position="222"/>
    </location>
</feature>
<dbReference type="SUPFAM" id="SSF51261">
    <property type="entry name" value="Duplicated hybrid motif"/>
    <property type="match status" value="1"/>
</dbReference>
<dbReference type="GO" id="GO:0004222">
    <property type="term" value="F:metalloendopeptidase activity"/>
    <property type="evidence" value="ECO:0007669"/>
    <property type="project" value="TreeGrafter"/>
</dbReference>
<organism evidence="2 3">
    <name type="scientific">Candidatus Doudnabacteria bacterium RIFCSPHIGHO2_12_FULL_48_16</name>
    <dbReference type="NCBI Taxonomy" id="1817838"/>
    <lineage>
        <taxon>Bacteria</taxon>
        <taxon>Candidatus Doudnaibacteriota</taxon>
    </lineage>
</organism>
<dbReference type="InterPro" id="IPR036779">
    <property type="entry name" value="LysM_dom_sf"/>
</dbReference>
<dbReference type="PROSITE" id="PS51782">
    <property type="entry name" value="LYSM"/>
    <property type="match status" value="2"/>
</dbReference>
<dbReference type="CDD" id="cd00118">
    <property type="entry name" value="LysM"/>
    <property type="match status" value="2"/>
</dbReference>
<gene>
    <name evidence="2" type="ORF">A3E29_01220</name>
</gene>
<dbReference type="Gene3D" id="2.70.70.10">
    <property type="entry name" value="Glucose Permease (Domain IIA)"/>
    <property type="match status" value="1"/>
</dbReference>
<protein>
    <recommendedName>
        <fullName evidence="1">LysM domain-containing protein</fullName>
    </recommendedName>
</protein>
<evidence type="ECO:0000259" key="1">
    <source>
        <dbReference type="PROSITE" id="PS51782"/>
    </source>
</evidence>
<evidence type="ECO:0000313" key="3">
    <source>
        <dbReference type="Proteomes" id="UP000177682"/>
    </source>
</evidence>
<dbReference type="InterPro" id="IPR018392">
    <property type="entry name" value="LysM"/>
</dbReference>
<reference evidence="2 3" key="1">
    <citation type="journal article" date="2016" name="Nat. Commun.">
        <title>Thousands of microbial genomes shed light on interconnected biogeochemical processes in an aquifer system.</title>
        <authorList>
            <person name="Anantharaman K."/>
            <person name="Brown C.T."/>
            <person name="Hug L.A."/>
            <person name="Sharon I."/>
            <person name="Castelle C.J."/>
            <person name="Probst A.J."/>
            <person name="Thomas B.C."/>
            <person name="Singh A."/>
            <person name="Wilkins M.J."/>
            <person name="Karaoz U."/>
            <person name="Brodie E.L."/>
            <person name="Williams K.H."/>
            <person name="Hubbard S.S."/>
            <person name="Banfield J.F."/>
        </authorList>
    </citation>
    <scope>NUCLEOTIDE SEQUENCE [LARGE SCALE GENOMIC DNA]</scope>
</reference>
<accession>A0A1F5PM23</accession>
<dbReference type="InterPro" id="IPR016047">
    <property type="entry name" value="M23ase_b-sheet_dom"/>
</dbReference>
<dbReference type="PANTHER" id="PTHR21666">
    <property type="entry name" value="PEPTIDASE-RELATED"/>
    <property type="match status" value="1"/>
</dbReference>
<comment type="caution">
    <text evidence="2">The sequence shown here is derived from an EMBL/GenBank/DDBJ whole genome shotgun (WGS) entry which is preliminary data.</text>
</comment>
<evidence type="ECO:0000313" key="2">
    <source>
        <dbReference type="EMBL" id="OGE90730.1"/>
    </source>
</evidence>
<dbReference type="SUPFAM" id="SSF54106">
    <property type="entry name" value="LysM domain"/>
    <property type="match status" value="2"/>
</dbReference>
<dbReference type="PANTHER" id="PTHR21666:SF270">
    <property type="entry name" value="MUREIN HYDROLASE ACTIVATOR ENVC"/>
    <property type="match status" value="1"/>
</dbReference>
<dbReference type="InterPro" id="IPR011055">
    <property type="entry name" value="Dup_hybrid_motif"/>
</dbReference>
<proteinExistence type="predicted"/>
<dbReference type="Pfam" id="PF01476">
    <property type="entry name" value="LysM"/>
    <property type="match status" value="2"/>
</dbReference>